<gene>
    <name evidence="1" type="ORF">EMO91_06770</name>
</gene>
<dbReference type="RefSeq" id="WP_150379304.1">
    <property type="nucleotide sequence ID" value="NZ_RZUH01000004.1"/>
</dbReference>
<name>A0A5M9ZKT8_9BIFI</name>
<reference evidence="1 2" key="1">
    <citation type="journal article" date="2019" name="Syst. Appl. Microbiol.">
        <title>Characterization of Bifidobacterium species in feaces of the Egyptian fruit bat: Description of B. vespertilionis sp. nov. and B. rousetti sp. nov.</title>
        <authorList>
            <person name="Modesto M."/>
            <person name="Satti M."/>
            <person name="Watanabe K."/>
            <person name="Puglisi E."/>
            <person name="Morelli L."/>
            <person name="Huang C.-H."/>
            <person name="Liou J.-S."/>
            <person name="Miyashita M."/>
            <person name="Tamura T."/>
            <person name="Saito S."/>
            <person name="Mori K."/>
            <person name="Huang L."/>
            <person name="Sciavilla P."/>
            <person name="Sandri C."/>
            <person name="Spiezio C."/>
            <person name="Vitali F."/>
            <person name="Cavalieri D."/>
            <person name="Perpetuini G."/>
            <person name="Tofalo R."/>
            <person name="Bonetti A."/>
            <person name="Arita M."/>
            <person name="Mattarelli P."/>
        </authorList>
    </citation>
    <scope>NUCLEOTIDE SEQUENCE [LARGE SCALE GENOMIC DNA]</scope>
    <source>
        <strain evidence="1 2">RST17</strain>
    </source>
</reference>
<accession>A0A5M9ZKT8</accession>
<proteinExistence type="predicted"/>
<sequence length="170" mass="18959">MVWDRPRIDPILLDPTRDPTGLRVIVEDLYGETRRGVLRPAETRLYRNGLGIMPTRALIRDGGDGLQTYRRIDDRVIRLTVDDGRPALPECPGWYTAWDRLAAVHAYRFDGRLWRYAGDVDGTADPAISDAPLTPAGFARAHPGFEDGGMRAVAFADRLASPCGTDRGRR</sequence>
<dbReference type="AlphaFoldDB" id="A0A5M9ZKT8"/>
<comment type="caution">
    <text evidence="1">The sequence shown here is derived from an EMBL/GenBank/DDBJ whole genome shotgun (WGS) entry which is preliminary data.</text>
</comment>
<dbReference type="EMBL" id="RZUH01000004">
    <property type="protein sequence ID" value="KAA8828138.1"/>
    <property type="molecule type" value="Genomic_DNA"/>
</dbReference>
<organism evidence="1 2">
    <name type="scientific">Bifidobacterium myosotis</name>
    <dbReference type="NCBI Taxonomy" id="1630166"/>
    <lineage>
        <taxon>Bacteria</taxon>
        <taxon>Bacillati</taxon>
        <taxon>Actinomycetota</taxon>
        <taxon>Actinomycetes</taxon>
        <taxon>Bifidobacteriales</taxon>
        <taxon>Bifidobacteriaceae</taxon>
        <taxon>Bifidobacterium</taxon>
    </lineage>
</organism>
<dbReference type="Proteomes" id="UP000410049">
    <property type="component" value="Unassembled WGS sequence"/>
</dbReference>
<protein>
    <submittedName>
        <fullName evidence="1">Uncharacterized protein</fullName>
    </submittedName>
</protein>
<evidence type="ECO:0000313" key="2">
    <source>
        <dbReference type="Proteomes" id="UP000410049"/>
    </source>
</evidence>
<evidence type="ECO:0000313" key="1">
    <source>
        <dbReference type="EMBL" id="KAA8828138.1"/>
    </source>
</evidence>